<proteinExistence type="predicted"/>
<evidence type="ECO:0000313" key="2">
    <source>
        <dbReference type="Proteomes" id="UP000226712"/>
    </source>
</evidence>
<dbReference type="AlphaFoldDB" id="A0A2D6LQB4"/>
<organism evidence="1 2">
    <name type="scientific">Candidatus Iainarchaeum sp</name>
    <dbReference type="NCBI Taxonomy" id="3101447"/>
    <lineage>
        <taxon>Archaea</taxon>
        <taxon>Candidatus Iainarchaeota</taxon>
        <taxon>Candidatus Iainarchaeia</taxon>
        <taxon>Candidatus Iainarchaeales</taxon>
        <taxon>Candidatus Iainarchaeaceae</taxon>
        <taxon>Candidatus Iainarchaeum</taxon>
    </lineage>
</organism>
<name>A0A2D6LQB4_9ARCH</name>
<sequence>MFLLLVSLAFAEVNVLYPVEATLQSGNTIQAGSVSPNQVFELIFSDNSGYGFEWDAITINEASLPSGWKIVSQNITDTSLIINISVPKNAQPNFYVLEFSLANSNNPIVKDSISVSVVVKQNLLDVSFARPPIEDVSVVGESVFYKGIVSNSSIAYQKIVFSSDVPSNWFERVVFEAEPNSLREVELELNPKSYGKHSFSFQVLDEEGTIIKSYSSELNVRPTLKGKFSSALSGFPFFTFSLVPFQLLDSFVSLILPN</sequence>
<dbReference type="Proteomes" id="UP000226712">
    <property type="component" value="Unassembled WGS sequence"/>
</dbReference>
<dbReference type="EMBL" id="NZBD01000015">
    <property type="protein sequence ID" value="MAG18361.1"/>
    <property type="molecule type" value="Genomic_DNA"/>
</dbReference>
<protein>
    <recommendedName>
        <fullName evidence="3">Alpha-galactosidase NEW3 domain-containing protein</fullName>
    </recommendedName>
</protein>
<gene>
    <name evidence="1" type="ORF">CL944_02725</name>
</gene>
<reference evidence="2" key="1">
    <citation type="submission" date="2017-09" db="EMBL/GenBank/DDBJ databases">
        <title>The Reconstruction of 2,631 Draft Metagenome-Assembled Genomes from the Global Oceans.</title>
        <authorList>
            <person name="Tully B.J."/>
            <person name="Graham E.D."/>
            <person name="Heidelberg J.F."/>
        </authorList>
    </citation>
    <scope>NUCLEOTIDE SEQUENCE [LARGE SCALE GENOMIC DNA]</scope>
</reference>
<evidence type="ECO:0000313" key="1">
    <source>
        <dbReference type="EMBL" id="MAG18361.1"/>
    </source>
</evidence>
<comment type="caution">
    <text evidence="1">The sequence shown here is derived from an EMBL/GenBank/DDBJ whole genome shotgun (WGS) entry which is preliminary data.</text>
</comment>
<accession>A0A2D6LQB4</accession>
<evidence type="ECO:0008006" key="3">
    <source>
        <dbReference type="Google" id="ProtNLM"/>
    </source>
</evidence>